<dbReference type="EMBL" id="JASAOG010000019">
    <property type="protein sequence ID" value="KAK0064075.1"/>
    <property type="molecule type" value="Genomic_DNA"/>
</dbReference>
<reference evidence="1" key="2">
    <citation type="submission" date="2023-04" db="EMBL/GenBank/DDBJ databases">
        <authorList>
            <person name="Bu L."/>
            <person name="Lu L."/>
            <person name="Laidemitt M.R."/>
            <person name="Zhang S.M."/>
            <person name="Mutuku M."/>
            <person name="Mkoji G."/>
            <person name="Steinauer M."/>
            <person name="Loker E.S."/>
        </authorList>
    </citation>
    <scope>NUCLEOTIDE SEQUENCE</scope>
    <source>
        <strain evidence="1">KasaAsao</strain>
        <tissue evidence="1">Whole Snail</tissue>
    </source>
</reference>
<proteinExistence type="predicted"/>
<evidence type="ECO:0000313" key="1">
    <source>
        <dbReference type="EMBL" id="KAK0064075.1"/>
    </source>
</evidence>
<sequence>MWDYNCVTRRPWAYLTDEAEKDYVLETMAICGPTTVSRDVLGHTLQMKLRKTMCLKPWLPVGLQLCHETSIGIPCR</sequence>
<reference evidence="1" key="1">
    <citation type="journal article" date="2023" name="PLoS Negl. Trop. Dis.">
        <title>A genome sequence for Biomphalaria pfeifferi, the major vector snail for the human-infecting parasite Schistosoma mansoni.</title>
        <authorList>
            <person name="Bu L."/>
            <person name="Lu L."/>
            <person name="Laidemitt M.R."/>
            <person name="Zhang S.M."/>
            <person name="Mutuku M."/>
            <person name="Mkoji G."/>
            <person name="Steinauer M."/>
            <person name="Loker E.S."/>
        </authorList>
    </citation>
    <scope>NUCLEOTIDE SEQUENCE</scope>
    <source>
        <strain evidence="1">KasaAsao</strain>
    </source>
</reference>
<gene>
    <name evidence="1" type="ORF">Bpfe_006760</name>
</gene>
<organism evidence="1 2">
    <name type="scientific">Biomphalaria pfeifferi</name>
    <name type="common">Bloodfluke planorb</name>
    <name type="synonym">Freshwater snail</name>
    <dbReference type="NCBI Taxonomy" id="112525"/>
    <lineage>
        <taxon>Eukaryota</taxon>
        <taxon>Metazoa</taxon>
        <taxon>Spiralia</taxon>
        <taxon>Lophotrochozoa</taxon>
        <taxon>Mollusca</taxon>
        <taxon>Gastropoda</taxon>
        <taxon>Heterobranchia</taxon>
        <taxon>Euthyneura</taxon>
        <taxon>Panpulmonata</taxon>
        <taxon>Hygrophila</taxon>
        <taxon>Lymnaeoidea</taxon>
        <taxon>Planorbidae</taxon>
        <taxon>Biomphalaria</taxon>
    </lineage>
</organism>
<dbReference type="Proteomes" id="UP001233172">
    <property type="component" value="Unassembled WGS sequence"/>
</dbReference>
<keyword evidence="2" id="KW-1185">Reference proteome</keyword>
<accession>A0AAD8C0N8</accession>
<name>A0AAD8C0N8_BIOPF</name>
<protein>
    <submittedName>
        <fullName evidence="1">Uncharacterized protein</fullName>
    </submittedName>
</protein>
<dbReference type="AlphaFoldDB" id="A0AAD8C0N8"/>
<comment type="caution">
    <text evidence="1">The sequence shown here is derived from an EMBL/GenBank/DDBJ whole genome shotgun (WGS) entry which is preliminary data.</text>
</comment>
<evidence type="ECO:0000313" key="2">
    <source>
        <dbReference type="Proteomes" id="UP001233172"/>
    </source>
</evidence>